<protein>
    <submittedName>
        <fullName evidence="1">Uncharacterized protein</fullName>
    </submittedName>
</protein>
<keyword evidence="2" id="KW-1185">Reference proteome</keyword>
<proteinExistence type="predicted"/>
<evidence type="ECO:0000313" key="1">
    <source>
        <dbReference type="EMBL" id="KII63158.1"/>
    </source>
</evidence>
<reference evidence="1 2" key="1">
    <citation type="journal article" date="2014" name="Genome Biol. Evol.">
        <title>The genome of the myxosporean Thelohanellus kitauei shows adaptations to nutrient acquisition within its fish host.</title>
        <authorList>
            <person name="Yang Y."/>
            <person name="Xiong J."/>
            <person name="Zhou Z."/>
            <person name="Huo F."/>
            <person name="Miao W."/>
            <person name="Ran C."/>
            <person name="Liu Y."/>
            <person name="Zhang J."/>
            <person name="Feng J."/>
            <person name="Wang M."/>
            <person name="Wang M."/>
            <person name="Wang L."/>
            <person name="Yao B."/>
        </authorList>
    </citation>
    <scope>NUCLEOTIDE SEQUENCE [LARGE SCALE GENOMIC DNA]</scope>
    <source>
        <strain evidence="1">Wuqing</strain>
    </source>
</reference>
<accession>A0A0C2ICV2</accession>
<gene>
    <name evidence="1" type="ORF">RF11_11643</name>
</gene>
<dbReference type="Proteomes" id="UP000031668">
    <property type="component" value="Unassembled WGS sequence"/>
</dbReference>
<evidence type="ECO:0000313" key="2">
    <source>
        <dbReference type="Proteomes" id="UP000031668"/>
    </source>
</evidence>
<dbReference type="EMBL" id="JWZT01004769">
    <property type="protein sequence ID" value="KII63158.1"/>
    <property type="molecule type" value="Genomic_DNA"/>
</dbReference>
<organism evidence="1 2">
    <name type="scientific">Thelohanellus kitauei</name>
    <name type="common">Myxosporean</name>
    <dbReference type="NCBI Taxonomy" id="669202"/>
    <lineage>
        <taxon>Eukaryota</taxon>
        <taxon>Metazoa</taxon>
        <taxon>Cnidaria</taxon>
        <taxon>Myxozoa</taxon>
        <taxon>Myxosporea</taxon>
        <taxon>Bivalvulida</taxon>
        <taxon>Platysporina</taxon>
        <taxon>Myxobolidae</taxon>
        <taxon>Thelohanellus</taxon>
    </lineage>
</organism>
<comment type="caution">
    <text evidence="1">The sequence shown here is derived from an EMBL/GenBank/DDBJ whole genome shotgun (WGS) entry which is preliminary data.</text>
</comment>
<dbReference type="AlphaFoldDB" id="A0A0C2ICV2"/>
<sequence>MKILHQARNSSPKTAEVDTVGWRRSVLFQYDPVFFLKACLLLPKSKNWNQRNQQLLGPFLVFQLAFLLRTFPKFKPRHILWLWNITKISHKMGLSESEIRSGIKSSRLLIWLISGDQFETTVVLNYPRIRICDFTPQIDNEISCKTICSKIKKTKFIEHLNQSAKPLVIL</sequence>
<name>A0A0C2ICV2_THEKT</name>